<dbReference type="EMBL" id="JAGJRS010000007">
    <property type="protein sequence ID" value="MBP1473293.1"/>
    <property type="molecule type" value="Genomic_DNA"/>
</dbReference>
<comment type="caution">
    <text evidence="3">The sequence shown here is derived from an EMBL/GenBank/DDBJ whole genome shotgun (WGS) entry which is preliminary data.</text>
</comment>
<feature type="domain" description="CSD" evidence="2">
    <location>
        <begin position="2"/>
        <end position="67"/>
    </location>
</feature>
<dbReference type="Gene3D" id="2.40.50.140">
    <property type="entry name" value="Nucleic acid-binding proteins"/>
    <property type="match status" value="1"/>
</dbReference>
<keyword evidence="1" id="KW-1133">Transmembrane helix</keyword>
<dbReference type="RefSeq" id="WP_209615653.1">
    <property type="nucleotide sequence ID" value="NZ_JAGJRS010000007.1"/>
</dbReference>
<feature type="transmembrane region" description="Helical" evidence="1">
    <location>
        <begin position="109"/>
        <end position="127"/>
    </location>
</feature>
<dbReference type="Pfam" id="PF06961">
    <property type="entry name" value="DUF1294"/>
    <property type="match status" value="1"/>
</dbReference>
<gene>
    <name evidence="3" type="ORF">J7I44_03225</name>
</gene>
<dbReference type="Proteomes" id="UP000823790">
    <property type="component" value="Unassembled WGS sequence"/>
</dbReference>
<organism evidence="3 4">
    <name type="scientific">Frateuria flava</name>
    <dbReference type="NCBI Taxonomy" id="2821489"/>
    <lineage>
        <taxon>Bacteria</taxon>
        <taxon>Pseudomonadati</taxon>
        <taxon>Pseudomonadota</taxon>
        <taxon>Gammaproteobacteria</taxon>
        <taxon>Lysobacterales</taxon>
        <taxon>Rhodanobacteraceae</taxon>
        <taxon>Frateuria</taxon>
    </lineage>
</organism>
<evidence type="ECO:0000259" key="2">
    <source>
        <dbReference type="PROSITE" id="PS51857"/>
    </source>
</evidence>
<evidence type="ECO:0000313" key="3">
    <source>
        <dbReference type="EMBL" id="MBP1473293.1"/>
    </source>
</evidence>
<sequence>MRYQGRITRWHHGRGFGYIVPNGGGDELFVHAKALRGWRGQPAGGEIVTYGHARDGRGRPCAEEVRRVDMRPARATTAPPLAAGPGGWWLPTGFLAALAGASVFGRLPMVVPVVCAGMSALTFLVYALDKSAARQGRWRIREQSLHLLALAGGWPGAWVAQGLLRHKTRKASFRGPFWFTVVANIAFVLWLASSRGRMFLHALVEG</sequence>
<reference evidence="3 4" key="1">
    <citation type="submission" date="2021-04" db="EMBL/GenBank/DDBJ databases">
        <authorList>
            <person name="Huq M.A."/>
        </authorList>
    </citation>
    <scope>NUCLEOTIDE SEQUENCE [LARGE SCALE GENOMIC DNA]</scope>
    <source>
        <strain evidence="3 4">MAH-13</strain>
    </source>
</reference>
<evidence type="ECO:0000256" key="1">
    <source>
        <dbReference type="SAM" id="Phobius"/>
    </source>
</evidence>
<feature type="transmembrane region" description="Helical" evidence="1">
    <location>
        <begin position="176"/>
        <end position="193"/>
    </location>
</feature>
<feature type="transmembrane region" description="Helical" evidence="1">
    <location>
        <begin position="81"/>
        <end position="103"/>
    </location>
</feature>
<keyword evidence="1" id="KW-0812">Transmembrane</keyword>
<dbReference type="InterPro" id="IPR010718">
    <property type="entry name" value="DUF1294"/>
</dbReference>
<dbReference type="PROSITE" id="PS51857">
    <property type="entry name" value="CSD_2"/>
    <property type="match status" value="1"/>
</dbReference>
<keyword evidence="4" id="KW-1185">Reference proteome</keyword>
<dbReference type="CDD" id="cd04458">
    <property type="entry name" value="CSP_CDS"/>
    <property type="match status" value="1"/>
</dbReference>
<accession>A0ABS4DJR6</accession>
<name>A0ABS4DJR6_9GAMM</name>
<dbReference type="InterPro" id="IPR002059">
    <property type="entry name" value="CSP_DNA-bd"/>
</dbReference>
<evidence type="ECO:0000313" key="4">
    <source>
        <dbReference type="Proteomes" id="UP000823790"/>
    </source>
</evidence>
<keyword evidence="1" id="KW-0472">Membrane</keyword>
<protein>
    <submittedName>
        <fullName evidence="3">Cold shock and DUF1294 domain-containing protein</fullName>
    </submittedName>
</protein>
<dbReference type="SUPFAM" id="SSF50249">
    <property type="entry name" value="Nucleic acid-binding proteins"/>
    <property type="match status" value="1"/>
</dbReference>
<proteinExistence type="predicted"/>
<dbReference type="InterPro" id="IPR012340">
    <property type="entry name" value="NA-bd_OB-fold"/>
</dbReference>